<evidence type="ECO:0000256" key="2">
    <source>
        <dbReference type="ARBA" id="ARBA00023015"/>
    </source>
</evidence>
<dbReference type="PANTHER" id="PTHR30055">
    <property type="entry name" value="HTH-TYPE TRANSCRIPTIONAL REGULATOR RUTR"/>
    <property type="match status" value="1"/>
</dbReference>
<evidence type="ECO:0000256" key="4">
    <source>
        <dbReference type="ARBA" id="ARBA00023163"/>
    </source>
</evidence>
<protein>
    <recommendedName>
        <fullName evidence="7">HTH tetR-type domain-containing protein</fullName>
    </recommendedName>
</protein>
<feature type="DNA-binding region" description="H-T-H motif" evidence="5">
    <location>
        <begin position="44"/>
        <end position="63"/>
    </location>
</feature>
<dbReference type="Pfam" id="PF13977">
    <property type="entry name" value="TetR_C_6"/>
    <property type="match status" value="1"/>
</dbReference>
<feature type="domain" description="HTH tetR-type" evidence="7">
    <location>
        <begin position="21"/>
        <end position="81"/>
    </location>
</feature>
<dbReference type="PANTHER" id="PTHR30055:SF234">
    <property type="entry name" value="HTH-TYPE TRANSCRIPTIONAL REGULATOR BETI"/>
    <property type="match status" value="1"/>
</dbReference>
<comment type="caution">
    <text evidence="8">The sequence shown here is derived from an EMBL/GenBank/DDBJ whole genome shotgun (WGS) entry which is preliminary data.</text>
</comment>
<evidence type="ECO:0000256" key="3">
    <source>
        <dbReference type="ARBA" id="ARBA00023125"/>
    </source>
</evidence>
<keyword evidence="2" id="KW-0805">Transcription regulation</keyword>
<dbReference type="InterPro" id="IPR001647">
    <property type="entry name" value="HTH_TetR"/>
</dbReference>
<dbReference type="AlphaFoldDB" id="A0A1E8Q0H9"/>
<evidence type="ECO:0000256" key="6">
    <source>
        <dbReference type="SAM" id="MobiDB-lite"/>
    </source>
</evidence>
<feature type="region of interest" description="Disordered" evidence="6">
    <location>
        <begin position="1"/>
        <end position="21"/>
    </location>
</feature>
<dbReference type="SUPFAM" id="SSF48498">
    <property type="entry name" value="Tetracyclin repressor-like, C-terminal domain"/>
    <property type="match status" value="1"/>
</dbReference>
<dbReference type="SUPFAM" id="SSF46689">
    <property type="entry name" value="Homeodomain-like"/>
    <property type="match status" value="1"/>
</dbReference>
<evidence type="ECO:0000256" key="1">
    <source>
        <dbReference type="ARBA" id="ARBA00022491"/>
    </source>
</evidence>
<dbReference type="GO" id="GO:0003700">
    <property type="term" value="F:DNA-binding transcription factor activity"/>
    <property type="evidence" value="ECO:0007669"/>
    <property type="project" value="TreeGrafter"/>
</dbReference>
<organism evidence="8 9">
    <name type="scientific">Mycolicibacterium grossiae</name>
    <dbReference type="NCBI Taxonomy" id="1552759"/>
    <lineage>
        <taxon>Bacteria</taxon>
        <taxon>Bacillati</taxon>
        <taxon>Actinomycetota</taxon>
        <taxon>Actinomycetes</taxon>
        <taxon>Mycobacteriales</taxon>
        <taxon>Mycobacteriaceae</taxon>
        <taxon>Mycolicibacterium</taxon>
    </lineage>
</organism>
<sequence length="217" mass="23026">MPTDANRRDAAAPRTQAERRATSEARLLDAAFQIVAEHGVRSVTTAAVGERAGYSRGIVNHHFGSRDRLMARLAAAAQGRFTPDASGRTGRERVLRTVEQYLTGMADDPGSMRVFLRLWTASVGDEEPSLGAAFADRDASFRAYFIEALTDGHADGSIAPHVDPEGTAVALVGLVRGIAMQCQVDPELAADGRVRSAALALIDGGTSASPRDHSATR</sequence>
<dbReference type="EMBL" id="MCHX01000068">
    <property type="protein sequence ID" value="OFJ51384.1"/>
    <property type="molecule type" value="Genomic_DNA"/>
</dbReference>
<dbReference type="PRINTS" id="PR00455">
    <property type="entry name" value="HTHTETR"/>
</dbReference>
<dbReference type="InterPro" id="IPR039538">
    <property type="entry name" value="BetI_C"/>
</dbReference>
<dbReference type="RefSeq" id="WP_070355389.1">
    <property type="nucleotide sequence ID" value="NZ_CP043474.1"/>
</dbReference>
<dbReference type="InterPro" id="IPR036271">
    <property type="entry name" value="Tet_transcr_reg_TetR-rel_C_sf"/>
</dbReference>
<evidence type="ECO:0000259" key="7">
    <source>
        <dbReference type="PROSITE" id="PS50977"/>
    </source>
</evidence>
<name>A0A1E8Q0H9_9MYCO</name>
<proteinExistence type="predicted"/>
<accession>A0A1E8Q0H9</accession>
<dbReference type="PROSITE" id="PS50977">
    <property type="entry name" value="HTH_TETR_2"/>
    <property type="match status" value="1"/>
</dbReference>
<reference evidence="8 9" key="1">
    <citation type="submission" date="2016-09" db="EMBL/GenBank/DDBJ databases">
        <title>genome sequence of Mycobacterium sp. 739 SCH.</title>
        <authorList>
            <person name="Greninger A.L."/>
            <person name="Qin X."/>
            <person name="Jerome K."/>
            <person name="Vora S."/>
            <person name="Quinn K."/>
        </authorList>
    </citation>
    <scope>NUCLEOTIDE SEQUENCE [LARGE SCALE GENOMIC DNA]</scope>
    <source>
        <strain evidence="8 9">SCH</strain>
    </source>
</reference>
<dbReference type="InterPro" id="IPR009057">
    <property type="entry name" value="Homeodomain-like_sf"/>
</dbReference>
<dbReference type="Gene3D" id="1.10.357.10">
    <property type="entry name" value="Tetracycline Repressor, domain 2"/>
    <property type="match status" value="1"/>
</dbReference>
<evidence type="ECO:0000313" key="8">
    <source>
        <dbReference type="EMBL" id="OFJ51384.1"/>
    </source>
</evidence>
<gene>
    <name evidence="8" type="ORF">BEL07_23030</name>
</gene>
<dbReference type="Proteomes" id="UP000178953">
    <property type="component" value="Unassembled WGS sequence"/>
</dbReference>
<dbReference type="Pfam" id="PF00440">
    <property type="entry name" value="TetR_N"/>
    <property type="match status" value="1"/>
</dbReference>
<keyword evidence="9" id="KW-1185">Reference proteome</keyword>
<evidence type="ECO:0000256" key="5">
    <source>
        <dbReference type="PROSITE-ProRule" id="PRU00335"/>
    </source>
</evidence>
<keyword evidence="3 5" id="KW-0238">DNA-binding</keyword>
<dbReference type="GO" id="GO:0000976">
    <property type="term" value="F:transcription cis-regulatory region binding"/>
    <property type="evidence" value="ECO:0007669"/>
    <property type="project" value="TreeGrafter"/>
</dbReference>
<keyword evidence="1" id="KW-0678">Repressor</keyword>
<keyword evidence="4" id="KW-0804">Transcription</keyword>
<evidence type="ECO:0000313" key="9">
    <source>
        <dbReference type="Proteomes" id="UP000178953"/>
    </source>
</evidence>
<dbReference type="InterPro" id="IPR050109">
    <property type="entry name" value="HTH-type_TetR-like_transc_reg"/>
</dbReference>